<evidence type="ECO:0000313" key="2">
    <source>
        <dbReference type="Proteomes" id="UP000235554"/>
    </source>
</evidence>
<dbReference type="AlphaFoldDB" id="A0A855IS69"/>
<proteinExistence type="predicted"/>
<reference evidence="2" key="1">
    <citation type="submission" date="2016-07" db="EMBL/GenBank/DDBJ databases">
        <title>Nontailed viruses are major unrecognized killers of bacteria in the ocean.</title>
        <authorList>
            <person name="Kauffman K."/>
            <person name="Hussain F."/>
            <person name="Yang J."/>
            <person name="Arevalo P."/>
            <person name="Brown J."/>
            <person name="Cutler M."/>
            <person name="Kelly L."/>
            <person name="Polz M.F."/>
        </authorList>
    </citation>
    <scope>NUCLEOTIDE SEQUENCE [LARGE SCALE GENOMIC DNA]</scope>
    <source>
        <strain evidence="2">10N.261.48.A1</strain>
    </source>
</reference>
<dbReference type="Proteomes" id="UP000235554">
    <property type="component" value="Unassembled WGS sequence"/>
</dbReference>
<sequence>MNQTPIIINATIMRNVVNRLKRISEESNIKFNEKDINTLTELHLAKIYHRAYSDELVLDASNQDMVNSIAEAIIDDMLELKRNKVFTNYK</sequence>
<gene>
    <name evidence="1" type="ORF">BCT50_08560</name>
</gene>
<organism evidence="1 2">
    <name type="scientific">Vibrio lentus</name>
    <dbReference type="NCBI Taxonomy" id="136468"/>
    <lineage>
        <taxon>Bacteria</taxon>
        <taxon>Pseudomonadati</taxon>
        <taxon>Pseudomonadota</taxon>
        <taxon>Gammaproteobacteria</taxon>
        <taxon>Vibrionales</taxon>
        <taxon>Vibrionaceae</taxon>
        <taxon>Vibrio</taxon>
    </lineage>
</organism>
<dbReference type="EMBL" id="MCZJ01000013">
    <property type="protein sequence ID" value="PMM59468.1"/>
    <property type="molecule type" value="Genomic_DNA"/>
</dbReference>
<evidence type="ECO:0000313" key="1">
    <source>
        <dbReference type="EMBL" id="PMM59468.1"/>
    </source>
</evidence>
<comment type="caution">
    <text evidence="1">The sequence shown here is derived from an EMBL/GenBank/DDBJ whole genome shotgun (WGS) entry which is preliminary data.</text>
</comment>
<accession>A0A855IS69</accession>
<protein>
    <submittedName>
        <fullName evidence="1">Uncharacterized protein</fullName>
    </submittedName>
</protein>
<name>A0A855IS69_9VIBR</name>